<evidence type="ECO:0000259" key="2">
    <source>
        <dbReference type="Pfam" id="PF25789"/>
    </source>
</evidence>
<comment type="caution">
    <text evidence="3">The sequence shown here is derived from an EMBL/GenBank/DDBJ whole genome shotgun (WGS) entry which is preliminary data.</text>
</comment>
<name>A0A6A0HBA9_HYAAZ</name>
<dbReference type="EMBL" id="JQDR03003472">
    <property type="protein sequence ID" value="KAA0202501.1"/>
    <property type="molecule type" value="Genomic_DNA"/>
</dbReference>
<proteinExistence type="predicted"/>
<dbReference type="AlphaFoldDB" id="A0A6A0HBA9"/>
<gene>
    <name evidence="3" type="ORF">HAZT_HAZT008357</name>
</gene>
<dbReference type="PANTHER" id="PTHR21373">
    <property type="entry name" value="GLUCOSE REPRESSIBLE PROTEIN MAK10"/>
    <property type="match status" value="1"/>
</dbReference>
<reference evidence="3" key="2">
    <citation type="journal article" date="2018" name="Environ. Sci. Technol.">
        <title>The Toxicogenome of Hyalella azteca: A Model for Sediment Ecotoxicology and Evolutionary Toxicology.</title>
        <authorList>
            <person name="Poynton H.C."/>
            <person name="Hasenbein S."/>
            <person name="Benoit J.B."/>
            <person name="Sepulveda M.S."/>
            <person name="Poelchau M.F."/>
            <person name="Hughes D.S.T."/>
            <person name="Murali S.C."/>
            <person name="Chen S."/>
            <person name="Glastad K.M."/>
            <person name="Goodisman M.A.D."/>
            <person name="Werren J.H."/>
            <person name="Vineis J.H."/>
            <person name="Bowen J.L."/>
            <person name="Friedrich M."/>
            <person name="Jones J."/>
            <person name="Robertson H.M."/>
            <person name="Feyereisen R."/>
            <person name="Mechler-Hickson A."/>
            <person name="Mathers N."/>
            <person name="Lee C.E."/>
            <person name="Colbourne J.K."/>
            <person name="Biales A."/>
            <person name="Johnston J.S."/>
            <person name="Wellborn G.A."/>
            <person name="Rosendale A.J."/>
            <person name="Cridge A.G."/>
            <person name="Munoz-Torres M.C."/>
            <person name="Bain P.A."/>
            <person name="Manny A.R."/>
            <person name="Major K.M."/>
            <person name="Lambert F.N."/>
            <person name="Vulpe C.D."/>
            <person name="Tuck P."/>
            <person name="Blalock B.J."/>
            <person name="Lin Y.Y."/>
            <person name="Smith M.E."/>
            <person name="Ochoa-Acuna H."/>
            <person name="Chen M.M."/>
            <person name="Childers C.P."/>
            <person name="Qu J."/>
            <person name="Dugan S."/>
            <person name="Lee S.L."/>
            <person name="Chao H."/>
            <person name="Dinh H."/>
            <person name="Han Y."/>
            <person name="Doddapaneni H."/>
            <person name="Worley K.C."/>
            <person name="Muzny D.M."/>
            <person name="Gibbs R.A."/>
            <person name="Richards S."/>
        </authorList>
    </citation>
    <scope>NUCLEOTIDE SEQUENCE</scope>
    <source>
        <strain evidence="3">HAZT.00-mixed</strain>
        <tissue evidence="3">Whole organism</tissue>
    </source>
</reference>
<dbReference type="InterPro" id="IPR007244">
    <property type="entry name" value="Naa35_N"/>
</dbReference>
<sequence length="149" mass="16442">MMLNRGKVTHTSIQTLVDVMMEFLEKFSELEPCVLSRSIAQVLYLGTGGGGGNTGGGEEDNKLWGGQTMAETLREAAKQFICPPALMPKAPVMSNPQAKAYVDNFFTQCVRPFEQLLQMSGHNRARQRDKVTELLREFALLQDEVSGGC</sequence>
<reference evidence="3" key="1">
    <citation type="submission" date="2014-08" db="EMBL/GenBank/DDBJ databases">
        <authorList>
            <person name="Murali S."/>
            <person name="Richards S."/>
            <person name="Bandaranaike D."/>
            <person name="Bellair M."/>
            <person name="Blankenburg K."/>
            <person name="Chao H."/>
            <person name="Dinh H."/>
            <person name="Doddapaneni H."/>
            <person name="Dugan-Rocha S."/>
            <person name="Elkadiri S."/>
            <person name="Gnanaolivu R."/>
            <person name="Hughes D."/>
            <person name="Lee S."/>
            <person name="Li M."/>
            <person name="Ming W."/>
            <person name="Munidasa M."/>
            <person name="Muniz J."/>
            <person name="Nguyen L."/>
            <person name="Osuji N."/>
            <person name="Pu L.-L."/>
            <person name="Puazo M."/>
            <person name="Skinner E."/>
            <person name="Qu C."/>
            <person name="Quiroz J."/>
            <person name="Raj R."/>
            <person name="Weissenberger G."/>
            <person name="Xin Y."/>
            <person name="Zou X."/>
            <person name="Han Y."/>
            <person name="Worley K."/>
            <person name="Muzny D."/>
            <person name="Gibbs R."/>
        </authorList>
    </citation>
    <scope>NUCLEOTIDE SEQUENCE</scope>
    <source>
        <strain evidence="3">HAZT.00-mixed</strain>
        <tissue evidence="3">Whole organism</tissue>
    </source>
</reference>
<dbReference type="PANTHER" id="PTHR21373:SF0">
    <property type="entry name" value="N-ALPHA-ACETYLTRANSFERASE 35, NATC AUXILIARY SUBUNIT"/>
    <property type="match status" value="1"/>
</dbReference>
<organism evidence="3">
    <name type="scientific">Hyalella azteca</name>
    <name type="common">Amphipod</name>
    <dbReference type="NCBI Taxonomy" id="294128"/>
    <lineage>
        <taxon>Eukaryota</taxon>
        <taxon>Metazoa</taxon>
        <taxon>Ecdysozoa</taxon>
        <taxon>Arthropoda</taxon>
        <taxon>Crustacea</taxon>
        <taxon>Multicrustacea</taxon>
        <taxon>Malacostraca</taxon>
        <taxon>Eumalacostraca</taxon>
        <taxon>Peracarida</taxon>
        <taxon>Amphipoda</taxon>
        <taxon>Senticaudata</taxon>
        <taxon>Talitrida</taxon>
        <taxon>Talitroidea</taxon>
        <taxon>Hyalellidae</taxon>
        <taxon>Hyalella</taxon>
    </lineage>
</organism>
<dbReference type="Proteomes" id="UP000711488">
    <property type="component" value="Unassembled WGS sequence"/>
</dbReference>
<dbReference type="GO" id="GO:0031417">
    <property type="term" value="C:NatC complex"/>
    <property type="evidence" value="ECO:0007669"/>
    <property type="project" value="InterPro"/>
</dbReference>
<dbReference type="Pfam" id="PF25789">
    <property type="entry name" value="TPR_NAA35"/>
    <property type="match status" value="1"/>
</dbReference>
<feature type="domain" description="NAA35-like TPR repeats" evidence="2">
    <location>
        <begin position="14"/>
        <end position="145"/>
    </location>
</feature>
<dbReference type="InterPro" id="IPR057982">
    <property type="entry name" value="TPR_NAA35"/>
</dbReference>
<accession>A0A6A0HBA9</accession>
<reference evidence="3" key="3">
    <citation type="submission" date="2019-06" db="EMBL/GenBank/DDBJ databases">
        <authorList>
            <person name="Poynton C."/>
            <person name="Hasenbein S."/>
            <person name="Benoit J.B."/>
            <person name="Sepulveda M.S."/>
            <person name="Poelchau M.F."/>
            <person name="Murali S.C."/>
            <person name="Chen S."/>
            <person name="Glastad K.M."/>
            <person name="Werren J.H."/>
            <person name="Vineis J.H."/>
            <person name="Bowen J.L."/>
            <person name="Friedrich M."/>
            <person name="Jones J."/>
            <person name="Robertson H.M."/>
            <person name="Feyereisen R."/>
            <person name="Mechler-Hickson A."/>
            <person name="Mathers N."/>
            <person name="Lee C.E."/>
            <person name="Colbourne J.K."/>
            <person name="Biales A."/>
            <person name="Johnston J.S."/>
            <person name="Wellborn G.A."/>
            <person name="Rosendale A.J."/>
            <person name="Cridge A.G."/>
            <person name="Munoz-Torres M.C."/>
            <person name="Bain P.A."/>
            <person name="Manny A.R."/>
            <person name="Major K.M."/>
            <person name="Lambert F.N."/>
            <person name="Vulpe C.D."/>
            <person name="Tuck P."/>
            <person name="Blalock B.J."/>
            <person name="Lin Y.-Y."/>
            <person name="Smith M.E."/>
            <person name="Ochoa-Acuna H."/>
            <person name="Chen M.-J.M."/>
            <person name="Childers C.P."/>
            <person name="Qu J."/>
            <person name="Dugan S."/>
            <person name="Lee S.L."/>
            <person name="Chao H."/>
            <person name="Dinh H."/>
            <person name="Han Y."/>
            <person name="Doddapaneni H."/>
            <person name="Worley K.C."/>
            <person name="Muzny D.M."/>
            <person name="Gibbs R.A."/>
            <person name="Richards S."/>
        </authorList>
    </citation>
    <scope>NUCLEOTIDE SEQUENCE</scope>
    <source>
        <strain evidence="3">HAZT.00-mixed</strain>
        <tissue evidence="3">Whole organism</tissue>
    </source>
</reference>
<protein>
    <recommendedName>
        <fullName evidence="1">Protein MAK10 homolog</fullName>
    </recommendedName>
</protein>
<evidence type="ECO:0000313" key="3">
    <source>
        <dbReference type="EMBL" id="KAA0202501.1"/>
    </source>
</evidence>
<evidence type="ECO:0000256" key="1">
    <source>
        <dbReference type="ARBA" id="ARBA00030494"/>
    </source>
</evidence>